<evidence type="ECO:0000313" key="13">
    <source>
        <dbReference type="Proteomes" id="UP000831859"/>
    </source>
</evidence>
<feature type="domain" description="GHMP kinase C-terminal" evidence="11">
    <location>
        <begin position="201"/>
        <end position="273"/>
    </location>
</feature>
<sequence>MKTVEKARAKLNLGLDTLFRHKDGSPEWNMLMTSIDLSDYVEIISEHGNGINVKSSQAFLPHDQRNLAYQAALLMKQTFKVKAKIIINIKKNIPVAAGLGGGSSDAAAVIRGLNKLWDLNLTLREMAVIGLKLDSDVPYCVYSKTAQVTGKGEVIKLLPKLPKMYFVLVKPRLSISTPDILNRINYNQLEHVNVNNLILGVQKHDYNMIANNMGNVLEPLSSKKHSDIHKIKTKILEYGADNAQMSGTGPSIFGLCKNERHAKHVFNSIRGFCSEVYIVRSV</sequence>
<dbReference type="Pfam" id="PF00288">
    <property type="entry name" value="GHMP_kinases_N"/>
    <property type="match status" value="1"/>
</dbReference>
<evidence type="ECO:0000256" key="3">
    <source>
        <dbReference type="ARBA" id="ARBA00017473"/>
    </source>
</evidence>
<dbReference type="GO" id="GO:0050515">
    <property type="term" value="F:4-(cytidine 5'-diphospho)-2-C-methyl-D-erythritol kinase activity"/>
    <property type="evidence" value="ECO:0007669"/>
    <property type="project" value="UniProtKB-EC"/>
</dbReference>
<dbReference type="SUPFAM" id="SSF54211">
    <property type="entry name" value="Ribosomal protein S5 domain 2-like"/>
    <property type="match status" value="1"/>
</dbReference>
<dbReference type="Proteomes" id="UP000831859">
    <property type="component" value="Chromosome"/>
</dbReference>
<dbReference type="InterPro" id="IPR004424">
    <property type="entry name" value="IspE"/>
</dbReference>
<dbReference type="PANTHER" id="PTHR43527">
    <property type="entry name" value="4-DIPHOSPHOCYTIDYL-2-C-METHYL-D-ERYTHRITOL KINASE, CHLOROPLASTIC"/>
    <property type="match status" value="1"/>
</dbReference>
<evidence type="ECO:0000256" key="6">
    <source>
        <dbReference type="ARBA" id="ARBA00022777"/>
    </source>
</evidence>
<dbReference type="PIRSF" id="PIRSF010376">
    <property type="entry name" value="IspE"/>
    <property type="match status" value="1"/>
</dbReference>
<dbReference type="InterPro" id="IPR013750">
    <property type="entry name" value="GHMP_kinase_C_dom"/>
</dbReference>
<feature type="domain" description="GHMP kinase N-terminal" evidence="10">
    <location>
        <begin position="66"/>
        <end position="143"/>
    </location>
</feature>
<dbReference type="InterPro" id="IPR020568">
    <property type="entry name" value="Ribosomal_Su5_D2-typ_SF"/>
</dbReference>
<keyword evidence="9" id="KW-0414">Isoprene biosynthesis</keyword>
<dbReference type="SUPFAM" id="SSF55060">
    <property type="entry name" value="GHMP Kinase, C-terminal domain"/>
    <property type="match status" value="1"/>
</dbReference>
<gene>
    <name evidence="9 12" type="primary">ispE</name>
    <name evidence="12" type="ORF">MOO46_07035</name>
</gene>
<evidence type="ECO:0000256" key="8">
    <source>
        <dbReference type="ARBA" id="ARBA00032554"/>
    </source>
</evidence>
<dbReference type="EMBL" id="CP093362">
    <property type="protein sequence ID" value="UQS84987.1"/>
    <property type="molecule type" value="Genomic_DNA"/>
</dbReference>
<evidence type="ECO:0000256" key="7">
    <source>
        <dbReference type="ARBA" id="ARBA00022840"/>
    </source>
</evidence>
<name>A0ABY4PHT3_9LACO</name>
<evidence type="ECO:0000256" key="9">
    <source>
        <dbReference type="HAMAP-Rule" id="MF_00061"/>
    </source>
</evidence>
<dbReference type="Gene3D" id="3.30.70.890">
    <property type="entry name" value="GHMP kinase, C-terminal domain"/>
    <property type="match status" value="1"/>
</dbReference>
<evidence type="ECO:0000313" key="12">
    <source>
        <dbReference type="EMBL" id="UQS84987.1"/>
    </source>
</evidence>
<protein>
    <recommendedName>
        <fullName evidence="3 9">4-diphosphocytidyl-2-C-methyl-D-erythritol kinase</fullName>
        <shortName evidence="9">CMK</shortName>
        <ecNumber evidence="2 9">2.7.1.148</ecNumber>
    </recommendedName>
    <alternativeName>
        <fullName evidence="8 9">4-(cytidine-5'-diphospho)-2-C-methyl-D-erythritol kinase</fullName>
    </alternativeName>
</protein>
<dbReference type="EC" id="2.7.1.148" evidence="2 9"/>
<dbReference type="InterPro" id="IPR036554">
    <property type="entry name" value="GHMP_kinase_C_sf"/>
</dbReference>
<keyword evidence="4 9" id="KW-0808">Transferase</keyword>
<dbReference type="NCBIfam" id="TIGR00154">
    <property type="entry name" value="ispE"/>
    <property type="match status" value="1"/>
</dbReference>
<evidence type="ECO:0000259" key="10">
    <source>
        <dbReference type="Pfam" id="PF00288"/>
    </source>
</evidence>
<dbReference type="InterPro" id="IPR014721">
    <property type="entry name" value="Ribsml_uS5_D2-typ_fold_subgr"/>
</dbReference>
<evidence type="ECO:0000256" key="1">
    <source>
        <dbReference type="ARBA" id="ARBA00009684"/>
    </source>
</evidence>
<dbReference type="HAMAP" id="MF_00061">
    <property type="entry name" value="IspE"/>
    <property type="match status" value="1"/>
</dbReference>
<evidence type="ECO:0000256" key="2">
    <source>
        <dbReference type="ARBA" id="ARBA00012052"/>
    </source>
</evidence>
<feature type="active site" evidence="9">
    <location>
        <position position="136"/>
    </location>
</feature>
<organism evidence="12 13">
    <name type="scientific">Apilactobacillus apisilvae</name>
    <dbReference type="NCBI Taxonomy" id="2923364"/>
    <lineage>
        <taxon>Bacteria</taxon>
        <taxon>Bacillati</taxon>
        <taxon>Bacillota</taxon>
        <taxon>Bacilli</taxon>
        <taxon>Lactobacillales</taxon>
        <taxon>Lactobacillaceae</taxon>
        <taxon>Apilactobacillus</taxon>
    </lineage>
</organism>
<keyword evidence="7 9" id="KW-0067">ATP-binding</keyword>
<dbReference type="Pfam" id="PF08544">
    <property type="entry name" value="GHMP_kinases_C"/>
    <property type="match status" value="1"/>
</dbReference>
<feature type="binding site" evidence="9">
    <location>
        <begin position="94"/>
        <end position="104"/>
    </location>
    <ligand>
        <name>ATP</name>
        <dbReference type="ChEBI" id="CHEBI:30616"/>
    </ligand>
</feature>
<comment type="similarity">
    <text evidence="1 9">Belongs to the GHMP kinase family. IspE subfamily.</text>
</comment>
<feature type="active site" evidence="9">
    <location>
        <position position="10"/>
    </location>
</feature>
<comment type="catalytic activity">
    <reaction evidence="9">
        <text>4-CDP-2-C-methyl-D-erythritol + ATP = 4-CDP-2-C-methyl-D-erythritol 2-phosphate + ADP + H(+)</text>
        <dbReference type="Rhea" id="RHEA:18437"/>
        <dbReference type="ChEBI" id="CHEBI:15378"/>
        <dbReference type="ChEBI" id="CHEBI:30616"/>
        <dbReference type="ChEBI" id="CHEBI:57823"/>
        <dbReference type="ChEBI" id="CHEBI:57919"/>
        <dbReference type="ChEBI" id="CHEBI:456216"/>
        <dbReference type="EC" id="2.7.1.148"/>
    </reaction>
</comment>
<evidence type="ECO:0000259" key="11">
    <source>
        <dbReference type="Pfam" id="PF08544"/>
    </source>
</evidence>
<comment type="function">
    <text evidence="9">Catalyzes the phosphorylation of the position 2 hydroxy group of 4-diphosphocytidyl-2C-methyl-D-erythritol.</text>
</comment>
<evidence type="ECO:0000256" key="4">
    <source>
        <dbReference type="ARBA" id="ARBA00022679"/>
    </source>
</evidence>
<dbReference type="PANTHER" id="PTHR43527:SF2">
    <property type="entry name" value="4-DIPHOSPHOCYTIDYL-2-C-METHYL-D-ERYTHRITOL KINASE, CHLOROPLASTIC"/>
    <property type="match status" value="1"/>
</dbReference>
<comment type="pathway">
    <text evidence="9">Isoprenoid biosynthesis; isopentenyl diphosphate biosynthesis via DXP pathway; isopentenyl diphosphate from 1-deoxy-D-xylulose 5-phosphate: step 3/6.</text>
</comment>
<keyword evidence="6 9" id="KW-0418">Kinase</keyword>
<reference evidence="12 13" key="1">
    <citation type="journal article" date="2022" name="Int. J. Syst. Evol. Microbiol.">
        <title>Apilactobacillus apisilvae sp. nov., Nicolia spurrieriana gen. nov. sp. nov., Bombilactobacillus folatiphilus sp. nov. and Bombilactobacillus thymidiniphilus sp. nov., four new lactic acid bacterial isolates from stingless bees Tetragonula carbonaria and Austroplebeia australis.</title>
        <authorList>
            <person name="Oliphant S.A."/>
            <person name="Watson-Haigh N.S."/>
            <person name="Sumby K.M."/>
            <person name="Gardner J."/>
            <person name="Groom S."/>
            <person name="Jiranek V."/>
        </authorList>
    </citation>
    <scope>NUCLEOTIDE SEQUENCE [LARGE SCALE GENOMIC DNA]</scope>
    <source>
        <strain evidence="12 13">SG5_A10</strain>
    </source>
</reference>
<dbReference type="Gene3D" id="3.30.230.10">
    <property type="match status" value="1"/>
</dbReference>
<keyword evidence="5 9" id="KW-0547">Nucleotide-binding</keyword>
<proteinExistence type="inferred from homology"/>
<dbReference type="InterPro" id="IPR006204">
    <property type="entry name" value="GHMP_kinase_N_dom"/>
</dbReference>
<dbReference type="RefSeq" id="WP_249510966.1">
    <property type="nucleotide sequence ID" value="NZ_CP093362.1"/>
</dbReference>
<keyword evidence="13" id="KW-1185">Reference proteome</keyword>
<accession>A0ABY4PHT3</accession>
<evidence type="ECO:0000256" key="5">
    <source>
        <dbReference type="ARBA" id="ARBA00022741"/>
    </source>
</evidence>